<dbReference type="GO" id="GO:0009116">
    <property type="term" value="P:nucleoside metabolic process"/>
    <property type="evidence" value="ECO:0007669"/>
    <property type="project" value="InterPro"/>
</dbReference>
<dbReference type="PANTHER" id="PTHR46082">
    <property type="entry name" value="ATP/GTP-BINDING PROTEIN-RELATED"/>
    <property type="match status" value="1"/>
</dbReference>
<keyword evidence="2" id="KW-1185">Reference proteome</keyword>
<gene>
    <name evidence="1" type="ORF">ASPSYDRAFT_559845</name>
</gene>
<evidence type="ECO:0000313" key="1">
    <source>
        <dbReference type="EMBL" id="OJJ52752.1"/>
    </source>
</evidence>
<proteinExistence type="predicted"/>
<dbReference type="Gene3D" id="3.40.50.1580">
    <property type="entry name" value="Nucleoside phosphorylase domain"/>
    <property type="match status" value="1"/>
</dbReference>
<dbReference type="AlphaFoldDB" id="A0A1L9SZV0"/>
<dbReference type="EMBL" id="KV878599">
    <property type="protein sequence ID" value="OJJ52752.1"/>
    <property type="molecule type" value="Genomic_DNA"/>
</dbReference>
<evidence type="ECO:0000313" key="2">
    <source>
        <dbReference type="Proteomes" id="UP000184356"/>
    </source>
</evidence>
<dbReference type="STRING" id="1036612.A0A1L9SZV0"/>
<name>A0A1L9SZV0_9EURO</name>
<dbReference type="OrthoDB" id="1577640at2759"/>
<protein>
    <submittedName>
        <fullName evidence="1">Uncharacterized protein</fullName>
    </submittedName>
</protein>
<dbReference type="GO" id="GO:0003824">
    <property type="term" value="F:catalytic activity"/>
    <property type="evidence" value="ECO:0007669"/>
    <property type="project" value="InterPro"/>
</dbReference>
<reference evidence="2" key="1">
    <citation type="journal article" date="2017" name="Genome Biol.">
        <title>Comparative genomics reveals high biological diversity and specific adaptations in the industrially and medically important fungal genus Aspergillus.</title>
        <authorList>
            <person name="de Vries R.P."/>
            <person name="Riley R."/>
            <person name="Wiebenga A."/>
            <person name="Aguilar-Osorio G."/>
            <person name="Amillis S."/>
            <person name="Uchima C.A."/>
            <person name="Anderluh G."/>
            <person name="Asadollahi M."/>
            <person name="Askin M."/>
            <person name="Barry K."/>
            <person name="Battaglia E."/>
            <person name="Bayram O."/>
            <person name="Benocci T."/>
            <person name="Braus-Stromeyer S.A."/>
            <person name="Caldana C."/>
            <person name="Canovas D."/>
            <person name="Cerqueira G.C."/>
            <person name="Chen F."/>
            <person name="Chen W."/>
            <person name="Choi C."/>
            <person name="Clum A."/>
            <person name="Dos Santos R.A."/>
            <person name="Damasio A.R."/>
            <person name="Diallinas G."/>
            <person name="Emri T."/>
            <person name="Fekete E."/>
            <person name="Flipphi M."/>
            <person name="Freyberg S."/>
            <person name="Gallo A."/>
            <person name="Gournas C."/>
            <person name="Habgood R."/>
            <person name="Hainaut M."/>
            <person name="Harispe M.L."/>
            <person name="Henrissat B."/>
            <person name="Hilden K.S."/>
            <person name="Hope R."/>
            <person name="Hossain A."/>
            <person name="Karabika E."/>
            <person name="Karaffa L."/>
            <person name="Karanyi Z."/>
            <person name="Krasevec N."/>
            <person name="Kuo A."/>
            <person name="Kusch H."/>
            <person name="LaButti K."/>
            <person name="Lagendijk E.L."/>
            <person name="Lapidus A."/>
            <person name="Levasseur A."/>
            <person name="Lindquist E."/>
            <person name="Lipzen A."/>
            <person name="Logrieco A.F."/>
            <person name="MacCabe A."/>
            <person name="Maekelae M.R."/>
            <person name="Malavazi I."/>
            <person name="Melin P."/>
            <person name="Meyer V."/>
            <person name="Mielnichuk N."/>
            <person name="Miskei M."/>
            <person name="Molnar A.P."/>
            <person name="Mule G."/>
            <person name="Ngan C.Y."/>
            <person name="Orejas M."/>
            <person name="Orosz E."/>
            <person name="Ouedraogo J.P."/>
            <person name="Overkamp K.M."/>
            <person name="Park H.-S."/>
            <person name="Perrone G."/>
            <person name="Piumi F."/>
            <person name="Punt P.J."/>
            <person name="Ram A.F."/>
            <person name="Ramon A."/>
            <person name="Rauscher S."/>
            <person name="Record E."/>
            <person name="Riano-Pachon D.M."/>
            <person name="Robert V."/>
            <person name="Roehrig J."/>
            <person name="Ruller R."/>
            <person name="Salamov A."/>
            <person name="Salih N.S."/>
            <person name="Samson R.A."/>
            <person name="Sandor E."/>
            <person name="Sanguinetti M."/>
            <person name="Schuetze T."/>
            <person name="Sepcic K."/>
            <person name="Shelest E."/>
            <person name="Sherlock G."/>
            <person name="Sophianopoulou V."/>
            <person name="Squina F.M."/>
            <person name="Sun H."/>
            <person name="Susca A."/>
            <person name="Todd R.B."/>
            <person name="Tsang A."/>
            <person name="Unkles S.E."/>
            <person name="van de Wiele N."/>
            <person name="van Rossen-Uffink D."/>
            <person name="Oliveira J.V."/>
            <person name="Vesth T.C."/>
            <person name="Visser J."/>
            <person name="Yu J.-H."/>
            <person name="Zhou M."/>
            <person name="Andersen M.R."/>
            <person name="Archer D.B."/>
            <person name="Baker S.E."/>
            <person name="Benoit I."/>
            <person name="Brakhage A.A."/>
            <person name="Braus G.H."/>
            <person name="Fischer R."/>
            <person name="Frisvad J.C."/>
            <person name="Goldman G.H."/>
            <person name="Houbraken J."/>
            <person name="Oakley B."/>
            <person name="Pocsi I."/>
            <person name="Scazzocchio C."/>
            <person name="Seiboth B."/>
            <person name="vanKuyk P.A."/>
            <person name="Wortman J."/>
            <person name="Dyer P.S."/>
            <person name="Grigoriev I.V."/>
        </authorList>
    </citation>
    <scope>NUCLEOTIDE SEQUENCE [LARGE SCALE GENOMIC DNA]</scope>
    <source>
        <strain evidence="2">CBS 593.65</strain>
    </source>
</reference>
<organism evidence="1 2">
    <name type="scientific">Aspergillus sydowii CBS 593.65</name>
    <dbReference type="NCBI Taxonomy" id="1036612"/>
    <lineage>
        <taxon>Eukaryota</taxon>
        <taxon>Fungi</taxon>
        <taxon>Dikarya</taxon>
        <taxon>Ascomycota</taxon>
        <taxon>Pezizomycotina</taxon>
        <taxon>Eurotiomycetes</taxon>
        <taxon>Eurotiomycetidae</taxon>
        <taxon>Eurotiales</taxon>
        <taxon>Aspergillaceae</taxon>
        <taxon>Aspergillus</taxon>
        <taxon>Aspergillus subgen. Nidulantes</taxon>
    </lineage>
</organism>
<dbReference type="Proteomes" id="UP000184356">
    <property type="component" value="Unassembled WGS sequence"/>
</dbReference>
<dbReference type="GeneID" id="63765203"/>
<dbReference type="RefSeq" id="XP_040696558.1">
    <property type="nucleotide sequence ID" value="XM_040849130.1"/>
</dbReference>
<sequence length="113" mass="12770">MSATAAANDMIYSFLNVRNGRMVGIGGVVPMKHDIRLGEVVVSAPHDGTDGAFQYHLSKDIHGQRFHHTTVFNHPRLELRTAVSGIRAKYQIKFKEAEAVHQQTLEPRERLHR</sequence>
<accession>A0A1L9SZV0</accession>
<dbReference type="PANTHER" id="PTHR46082:SF11">
    <property type="entry name" value="AAA+ ATPASE DOMAIN-CONTAINING PROTEIN-RELATED"/>
    <property type="match status" value="1"/>
</dbReference>
<dbReference type="InterPro" id="IPR035994">
    <property type="entry name" value="Nucleoside_phosphorylase_sf"/>
</dbReference>
<dbReference type="VEuPathDB" id="FungiDB:ASPSYDRAFT_559845"/>
<dbReference type="InterPro" id="IPR053137">
    <property type="entry name" value="NLR-like"/>
</dbReference>